<evidence type="ECO:0000313" key="2">
    <source>
        <dbReference type="Proteomes" id="UP000887013"/>
    </source>
</evidence>
<organism evidence="1 2">
    <name type="scientific">Nephila pilipes</name>
    <name type="common">Giant wood spider</name>
    <name type="synonym">Nephila maculata</name>
    <dbReference type="NCBI Taxonomy" id="299642"/>
    <lineage>
        <taxon>Eukaryota</taxon>
        <taxon>Metazoa</taxon>
        <taxon>Ecdysozoa</taxon>
        <taxon>Arthropoda</taxon>
        <taxon>Chelicerata</taxon>
        <taxon>Arachnida</taxon>
        <taxon>Araneae</taxon>
        <taxon>Araneomorphae</taxon>
        <taxon>Entelegynae</taxon>
        <taxon>Araneoidea</taxon>
        <taxon>Nephilidae</taxon>
        <taxon>Nephila</taxon>
    </lineage>
</organism>
<comment type="caution">
    <text evidence="1">The sequence shown here is derived from an EMBL/GenBank/DDBJ whole genome shotgun (WGS) entry which is preliminary data.</text>
</comment>
<reference evidence="1" key="1">
    <citation type="submission" date="2020-08" db="EMBL/GenBank/DDBJ databases">
        <title>Multicomponent nature underlies the extraordinary mechanical properties of spider dragline silk.</title>
        <authorList>
            <person name="Kono N."/>
            <person name="Nakamura H."/>
            <person name="Mori M."/>
            <person name="Yoshida Y."/>
            <person name="Ohtoshi R."/>
            <person name="Malay A.D."/>
            <person name="Moran D.A.P."/>
            <person name="Tomita M."/>
            <person name="Numata K."/>
            <person name="Arakawa K."/>
        </authorList>
    </citation>
    <scope>NUCLEOTIDE SEQUENCE</scope>
</reference>
<dbReference type="Proteomes" id="UP000887013">
    <property type="component" value="Unassembled WGS sequence"/>
</dbReference>
<evidence type="ECO:0000313" key="1">
    <source>
        <dbReference type="EMBL" id="GFU50880.1"/>
    </source>
</evidence>
<accession>A0A8X6R5D7</accession>
<keyword evidence="2" id="KW-1185">Reference proteome</keyword>
<proteinExistence type="predicted"/>
<gene>
    <name evidence="1" type="ORF">NPIL_198761</name>
</gene>
<dbReference type="EMBL" id="BMAW01038060">
    <property type="protein sequence ID" value="GFU50880.1"/>
    <property type="molecule type" value="Genomic_DNA"/>
</dbReference>
<dbReference type="AlphaFoldDB" id="A0A8X6R5D7"/>
<name>A0A8X6R5D7_NEPPI</name>
<sequence length="139" mass="16061">MKGTGNRWPYNLFENSLTEGGNTSNYDGEVCTTQLLKNYYILICLKKEIAFLIETLTAILALSNPTDCSRGIHCHTKLAELFTIKQKRRVPWCRGRVPRLMEPSYAFLHYDMARLTTSIPPPYRFATRYFGHPVWTVIP</sequence>
<protein>
    <submittedName>
        <fullName evidence="1">Uncharacterized protein</fullName>
    </submittedName>
</protein>